<organism evidence="1 2">
    <name type="scientific">Daedalea quercina L-15889</name>
    <dbReference type="NCBI Taxonomy" id="1314783"/>
    <lineage>
        <taxon>Eukaryota</taxon>
        <taxon>Fungi</taxon>
        <taxon>Dikarya</taxon>
        <taxon>Basidiomycota</taxon>
        <taxon>Agaricomycotina</taxon>
        <taxon>Agaricomycetes</taxon>
        <taxon>Polyporales</taxon>
        <taxon>Fomitopsis</taxon>
    </lineage>
</organism>
<reference evidence="1 2" key="1">
    <citation type="journal article" date="2016" name="Mol. Biol. Evol.">
        <title>Comparative Genomics of Early-Diverging Mushroom-Forming Fungi Provides Insights into the Origins of Lignocellulose Decay Capabilities.</title>
        <authorList>
            <person name="Nagy L.G."/>
            <person name="Riley R."/>
            <person name="Tritt A."/>
            <person name="Adam C."/>
            <person name="Daum C."/>
            <person name="Floudas D."/>
            <person name="Sun H."/>
            <person name="Yadav J.S."/>
            <person name="Pangilinan J."/>
            <person name="Larsson K.H."/>
            <person name="Matsuura K."/>
            <person name="Barry K."/>
            <person name="Labutti K."/>
            <person name="Kuo R."/>
            <person name="Ohm R.A."/>
            <person name="Bhattacharya S.S."/>
            <person name="Shirouzu T."/>
            <person name="Yoshinaga Y."/>
            <person name="Martin F.M."/>
            <person name="Grigoriev I.V."/>
            <person name="Hibbett D.S."/>
        </authorList>
    </citation>
    <scope>NUCLEOTIDE SEQUENCE [LARGE SCALE GENOMIC DNA]</scope>
    <source>
        <strain evidence="1 2">L-15889</strain>
    </source>
</reference>
<gene>
    <name evidence="1" type="ORF">DAEQUDRAFT_173435</name>
</gene>
<accession>A0A165RC13</accession>
<dbReference type="Proteomes" id="UP000076727">
    <property type="component" value="Unassembled WGS sequence"/>
</dbReference>
<keyword evidence="2" id="KW-1185">Reference proteome</keyword>
<sequence>MPASQQQDAPFLARATYVRGLGPRNRIGSLPACKSSAGARTIASPFFWHALSPRHEAPTFHARTAVVVVVVVVATARPRARTGDEEDGRQPRRKECTWVGMTAQVTSCQCWPRREARLPCERASEARSARGLSLIKRPGHAIEPPRQTIMKNSATARWRRTCGAARACREEEENARALSHRLRETAFSQRNYRQQPGRRAANGAFGLLGGGC</sequence>
<dbReference type="AlphaFoldDB" id="A0A165RC13"/>
<proteinExistence type="predicted"/>
<protein>
    <submittedName>
        <fullName evidence="1">Uncharacterized protein</fullName>
    </submittedName>
</protein>
<dbReference type="EMBL" id="KV429050">
    <property type="protein sequence ID" value="KZT70560.1"/>
    <property type="molecule type" value="Genomic_DNA"/>
</dbReference>
<evidence type="ECO:0000313" key="1">
    <source>
        <dbReference type="EMBL" id="KZT70560.1"/>
    </source>
</evidence>
<name>A0A165RC13_9APHY</name>
<evidence type="ECO:0000313" key="2">
    <source>
        <dbReference type="Proteomes" id="UP000076727"/>
    </source>
</evidence>